<dbReference type="EMBL" id="JACAZF010000002">
    <property type="protein sequence ID" value="KAF7312511.1"/>
    <property type="molecule type" value="Genomic_DNA"/>
</dbReference>
<dbReference type="Proteomes" id="UP000636479">
    <property type="component" value="Unassembled WGS sequence"/>
</dbReference>
<proteinExistence type="predicted"/>
<gene>
    <name evidence="2" type="ORF">MIND_00264800</name>
</gene>
<feature type="region of interest" description="Disordered" evidence="1">
    <location>
        <begin position="235"/>
        <end position="259"/>
    </location>
</feature>
<protein>
    <submittedName>
        <fullName evidence="2">Uncharacterized protein</fullName>
    </submittedName>
</protein>
<name>A0A8H6WDH6_9AGAR</name>
<dbReference type="AlphaFoldDB" id="A0A8H6WDH6"/>
<keyword evidence="3" id="KW-1185">Reference proteome</keyword>
<dbReference type="RefSeq" id="XP_037224619.1">
    <property type="nucleotide sequence ID" value="XM_037359524.1"/>
</dbReference>
<dbReference type="GeneID" id="59342040"/>
<evidence type="ECO:0000313" key="2">
    <source>
        <dbReference type="EMBL" id="KAF7312511.1"/>
    </source>
</evidence>
<reference evidence="2" key="1">
    <citation type="submission" date="2020-05" db="EMBL/GenBank/DDBJ databases">
        <title>Mycena genomes resolve the evolution of fungal bioluminescence.</title>
        <authorList>
            <person name="Tsai I.J."/>
        </authorList>
    </citation>
    <scope>NUCLEOTIDE SEQUENCE</scope>
    <source>
        <strain evidence="2">171206Taipei</strain>
    </source>
</reference>
<organism evidence="2 3">
    <name type="scientific">Mycena indigotica</name>
    <dbReference type="NCBI Taxonomy" id="2126181"/>
    <lineage>
        <taxon>Eukaryota</taxon>
        <taxon>Fungi</taxon>
        <taxon>Dikarya</taxon>
        <taxon>Basidiomycota</taxon>
        <taxon>Agaricomycotina</taxon>
        <taxon>Agaricomycetes</taxon>
        <taxon>Agaricomycetidae</taxon>
        <taxon>Agaricales</taxon>
        <taxon>Marasmiineae</taxon>
        <taxon>Mycenaceae</taxon>
        <taxon>Mycena</taxon>
    </lineage>
</organism>
<evidence type="ECO:0000256" key="1">
    <source>
        <dbReference type="SAM" id="MobiDB-lite"/>
    </source>
</evidence>
<comment type="caution">
    <text evidence="2">The sequence shown here is derived from an EMBL/GenBank/DDBJ whole genome shotgun (WGS) entry which is preliminary data.</text>
</comment>
<evidence type="ECO:0000313" key="3">
    <source>
        <dbReference type="Proteomes" id="UP000636479"/>
    </source>
</evidence>
<sequence>MSAHSAAIPPSSASTGSLIIPNWPTTNAGLALKKINQGLQILEGTGDAWVHQKEHFDRIVQDLRSLIKDKDGIYKSLSDSPLRSVTDPKKRRNAAKFHTDVDQLSATVKRTSAEVLTDADREIEDGIIKASLIEKLRWLKTGALLKMLQELQVYSEEKLLQLQSSISALSLEMESDPTAIDRTIPRPFPLQFSSHSNPATLDAVGSTPAPGPSSPSKYAQREAQRRVFHVRNACTPTTSIADPPPPYFNPDSSPDNTNAGPYAFLARPTSEMRRCGGLTEASDIASDRNPRHELIFEIDSLIDWEWI</sequence>
<feature type="region of interest" description="Disordered" evidence="1">
    <location>
        <begin position="187"/>
        <end position="222"/>
    </location>
</feature>
<accession>A0A8H6WDH6</accession>